<dbReference type="PANTHER" id="PTHR44167:SF24">
    <property type="entry name" value="SERINE_THREONINE-PROTEIN KINASE CHK2"/>
    <property type="match status" value="1"/>
</dbReference>
<evidence type="ECO:0000259" key="1">
    <source>
        <dbReference type="PROSITE" id="PS50011"/>
    </source>
</evidence>
<keyword evidence="3" id="KW-1185">Reference proteome</keyword>
<feature type="domain" description="Protein kinase" evidence="1">
    <location>
        <begin position="33"/>
        <end position="355"/>
    </location>
</feature>
<name>A0AAW0GJ14_9APHY</name>
<reference evidence="2 3" key="1">
    <citation type="submission" date="2022-09" db="EMBL/GenBank/DDBJ databases">
        <authorList>
            <person name="Palmer J.M."/>
        </authorList>
    </citation>
    <scope>NUCLEOTIDE SEQUENCE [LARGE SCALE GENOMIC DNA]</scope>
    <source>
        <strain evidence="2 3">DSM 7382</strain>
    </source>
</reference>
<proteinExistence type="predicted"/>
<evidence type="ECO:0000313" key="2">
    <source>
        <dbReference type="EMBL" id="KAK7689005.1"/>
    </source>
</evidence>
<dbReference type="InterPro" id="IPR000719">
    <property type="entry name" value="Prot_kinase_dom"/>
</dbReference>
<comment type="caution">
    <text evidence="2">The sequence shown here is derived from an EMBL/GenBank/DDBJ whole genome shotgun (WGS) entry which is preliminary data.</text>
</comment>
<dbReference type="EMBL" id="JASBNA010000009">
    <property type="protein sequence ID" value="KAK7689005.1"/>
    <property type="molecule type" value="Genomic_DNA"/>
</dbReference>
<dbReference type="Gene3D" id="1.10.510.10">
    <property type="entry name" value="Transferase(Phosphotransferase) domain 1"/>
    <property type="match status" value="1"/>
</dbReference>
<dbReference type="PROSITE" id="PS50011">
    <property type="entry name" value="PROTEIN_KINASE_DOM"/>
    <property type="match status" value="1"/>
</dbReference>
<sequence>MRYHHANTGLTSDLSTAELNEATTPQVAYVEPPSDFDKLAPDEASSIWTELSPLLQSHKLWLDGTEEYEKKPPPPMKDPEDPFCVKDDENHLVFAPGIKRRRVFSYRILSPTHRISIDQFGRMVHIRAVHKNDIHLEALKRLSVAHPLNRVVPVLSLIRLQEWVLICQPYWGKFWYFRDEITHVQLWRITLDLLEGLVFMHEWGVSHGDIHQGNILYNHSDIGPRQTDPIFRVGYIDFGSAFVFPIDATDHTVTHAMAQTTPPSGIKAPEQSLNEGSWDAYAADVYNLGAILKEEIAGEDFTLLDDMIAQMTPEDPSKRITAKEALNMIQNALTKDQEACEALGLVNKASASVQP</sequence>
<dbReference type="GO" id="GO:0005634">
    <property type="term" value="C:nucleus"/>
    <property type="evidence" value="ECO:0007669"/>
    <property type="project" value="TreeGrafter"/>
</dbReference>
<dbReference type="SUPFAM" id="SSF56112">
    <property type="entry name" value="Protein kinase-like (PK-like)"/>
    <property type="match status" value="1"/>
</dbReference>
<dbReference type="GO" id="GO:0044773">
    <property type="term" value="P:mitotic DNA damage checkpoint signaling"/>
    <property type="evidence" value="ECO:0007669"/>
    <property type="project" value="TreeGrafter"/>
</dbReference>
<dbReference type="PANTHER" id="PTHR44167">
    <property type="entry name" value="OVARIAN-SPECIFIC SERINE/THREONINE-PROTEIN KINASE LOK-RELATED"/>
    <property type="match status" value="1"/>
</dbReference>
<dbReference type="SMART" id="SM00220">
    <property type="entry name" value="S_TKc"/>
    <property type="match status" value="1"/>
</dbReference>
<dbReference type="GO" id="GO:0004674">
    <property type="term" value="F:protein serine/threonine kinase activity"/>
    <property type="evidence" value="ECO:0007669"/>
    <property type="project" value="TreeGrafter"/>
</dbReference>
<gene>
    <name evidence="2" type="ORF">QCA50_007696</name>
</gene>
<dbReference type="InterPro" id="IPR011009">
    <property type="entry name" value="Kinase-like_dom_sf"/>
</dbReference>
<dbReference type="AlphaFoldDB" id="A0AAW0GJ14"/>
<protein>
    <recommendedName>
        <fullName evidence="1">Protein kinase domain-containing protein</fullName>
    </recommendedName>
</protein>
<accession>A0AAW0GJ14</accession>
<dbReference type="GO" id="GO:0005524">
    <property type="term" value="F:ATP binding"/>
    <property type="evidence" value="ECO:0007669"/>
    <property type="project" value="InterPro"/>
</dbReference>
<evidence type="ECO:0000313" key="3">
    <source>
        <dbReference type="Proteomes" id="UP001385951"/>
    </source>
</evidence>
<organism evidence="2 3">
    <name type="scientific">Cerrena zonata</name>
    <dbReference type="NCBI Taxonomy" id="2478898"/>
    <lineage>
        <taxon>Eukaryota</taxon>
        <taxon>Fungi</taxon>
        <taxon>Dikarya</taxon>
        <taxon>Basidiomycota</taxon>
        <taxon>Agaricomycotina</taxon>
        <taxon>Agaricomycetes</taxon>
        <taxon>Polyporales</taxon>
        <taxon>Cerrenaceae</taxon>
        <taxon>Cerrena</taxon>
    </lineage>
</organism>
<dbReference type="Proteomes" id="UP001385951">
    <property type="component" value="Unassembled WGS sequence"/>
</dbReference>